<organism evidence="2 3">
    <name type="scientific">Helicobacter pylori Hp P-11b</name>
    <dbReference type="NCBI Taxonomy" id="992106"/>
    <lineage>
        <taxon>Bacteria</taxon>
        <taxon>Pseudomonadati</taxon>
        <taxon>Campylobacterota</taxon>
        <taxon>Epsilonproteobacteria</taxon>
        <taxon>Campylobacterales</taxon>
        <taxon>Helicobacteraceae</taxon>
        <taxon>Helicobacter</taxon>
    </lineage>
</organism>
<accession>I9YI61</accession>
<gene>
    <name evidence="2" type="ORF">HPHPP11B_0169</name>
</gene>
<evidence type="ECO:0000256" key="1">
    <source>
        <dbReference type="SAM" id="MobiDB-lite"/>
    </source>
</evidence>
<dbReference type="EMBL" id="AKQH01000001">
    <property type="protein sequence ID" value="EJC30867.1"/>
    <property type="molecule type" value="Genomic_DNA"/>
</dbReference>
<feature type="region of interest" description="Disordered" evidence="1">
    <location>
        <begin position="20"/>
        <end position="53"/>
    </location>
</feature>
<feature type="compositionally biased region" description="Basic residues" evidence="1">
    <location>
        <begin position="20"/>
        <end position="37"/>
    </location>
</feature>
<name>I9YI61_HELPX</name>
<sequence>MEESFSARMDMRDYLSIKRYIKRRNNSKNAKLKKKPNNKNPLLSLKKLKTPQN</sequence>
<evidence type="ECO:0000313" key="2">
    <source>
        <dbReference type="EMBL" id="EJC30867.1"/>
    </source>
</evidence>
<evidence type="ECO:0000313" key="3">
    <source>
        <dbReference type="Proteomes" id="UP000005601"/>
    </source>
</evidence>
<dbReference type="Proteomes" id="UP000005601">
    <property type="component" value="Unassembled WGS sequence"/>
</dbReference>
<dbReference type="AlphaFoldDB" id="I9YI61"/>
<reference evidence="2 3" key="1">
    <citation type="submission" date="2012-05" db="EMBL/GenBank/DDBJ databases">
        <title>Genome sequence of Helicobacter pylori Hp P-11b.</title>
        <authorList>
            <person name="Blanchard T.G."/>
            <person name="Czinn S.J."/>
            <person name="McCracken C."/>
            <person name="Abolude K."/>
            <person name="Maroo A."/>
            <person name="Santana-Cruz I."/>
            <person name="Tallon L.J."/>
            <person name="Ficke F.W.F."/>
        </authorList>
    </citation>
    <scope>NUCLEOTIDE SEQUENCE [LARGE SCALE GENOMIC DNA]</scope>
    <source>
        <strain evidence="2 3">Hp P-11b</strain>
    </source>
</reference>
<comment type="caution">
    <text evidence="2">The sequence shown here is derived from an EMBL/GenBank/DDBJ whole genome shotgun (WGS) entry which is preliminary data.</text>
</comment>
<protein>
    <submittedName>
        <fullName evidence="2">Uncharacterized protein</fullName>
    </submittedName>
</protein>
<proteinExistence type="predicted"/>